<accession>A0A9C6DWW4</accession>
<protein>
    <recommendedName>
        <fullName evidence="4">Glycerate kinase</fullName>
        <ecNumber evidence="3">2.7.1.31</ecNumber>
    </recommendedName>
</protein>
<evidence type="ECO:0000256" key="4">
    <source>
        <dbReference type="ARBA" id="ARBA00020720"/>
    </source>
</evidence>
<comment type="catalytic activity">
    <reaction evidence="1">
        <text>(R)-glycerate + ATP = (2R)-3-phosphoglycerate + ADP + H(+)</text>
        <dbReference type="Rhea" id="RHEA:23516"/>
        <dbReference type="ChEBI" id="CHEBI:15378"/>
        <dbReference type="ChEBI" id="CHEBI:16659"/>
        <dbReference type="ChEBI" id="CHEBI:30616"/>
        <dbReference type="ChEBI" id="CHEBI:58272"/>
        <dbReference type="ChEBI" id="CHEBI:456216"/>
        <dbReference type="EC" id="2.7.1.31"/>
    </reaction>
</comment>
<evidence type="ECO:0000256" key="6">
    <source>
        <dbReference type="ARBA" id="ARBA00022741"/>
    </source>
</evidence>
<comment type="similarity">
    <text evidence="2">Belongs to the glycerate kinase type-2 family.</text>
</comment>
<dbReference type="PANTHER" id="PTHR12227:SF0">
    <property type="entry name" value="GLYCERATE KINASE"/>
    <property type="match status" value="1"/>
</dbReference>
<dbReference type="InterPro" id="IPR039760">
    <property type="entry name" value="MOFRL_protein"/>
</dbReference>
<dbReference type="AlphaFoldDB" id="A0A9C6DWW4"/>
<evidence type="ECO:0000256" key="5">
    <source>
        <dbReference type="ARBA" id="ARBA00022679"/>
    </source>
</evidence>
<proteinExistence type="inferred from homology"/>
<dbReference type="KEGG" id="gfs:119640483"/>
<evidence type="ECO:0000313" key="12">
    <source>
        <dbReference type="Proteomes" id="UP000092443"/>
    </source>
</evidence>
<dbReference type="Pfam" id="PF05161">
    <property type="entry name" value="MOFRL"/>
    <property type="match status" value="1"/>
</dbReference>
<dbReference type="Gene3D" id="3.40.50.10180">
    <property type="entry name" value="Glycerate kinase, MOFRL-like N-terminal domain"/>
    <property type="match status" value="1"/>
</dbReference>
<evidence type="ECO:0000256" key="3">
    <source>
        <dbReference type="ARBA" id="ARBA00012101"/>
    </source>
</evidence>
<keyword evidence="8" id="KW-0067">ATP-binding</keyword>
<dbReference type="GO" id="GO:0008887">
    <property type="term" value="F:glycerate kinase activity"/>
    <property type="evidence" value="ECO:0007669"/>
    <property type="project" value="UniProtKB-EC"/>
</dbReference>
<evidence type="ECO:0000256" key="8">
    <source>
        <dbReference type="ARBA" id="ARBA00022840"/>
    </source>
</evidence>
<feature type="domain" description="MOFRL" evidence="10">
    <location>
        <begin position="375"/>
        <end position="489"/>
    </location>
</feature>
<dbReference type="GO" id="GO:0005737">
    <property type="term" value="C:cytoplasm"/>
    <property type="evidence" value="ECO:0007669"/>
    <property type="project" value="TreeGrafter"/>
</dbReference>
<dbReference type="RefSeq" id="XP_037894498.1">
    <property type="nucleotide sequence ID" value="XM_038038570.1"/>
</dbReference>
<dbReference type="FunFam" id="3.40.50.10180:FF:000001">
    <property type="entry name" value="Glycerate kinase"/>
    <property type="match status" value="1"/>
</dbReference>
<dbReference type="InterPro" id="IPR025286">
    <property type="entry name" value="MOFRL_assoc_dom"/>
</dbReference>
<dbReference type="Proteomes" id="UP000092443">
    <property type="component" value="Unplaced"/>
</dbReference>
<evidence type="ECO:0000256" key="1">
    <source>
        <dbReference type="ARBA" id="ARBA00000694"/>
    </source>
</evidence>
<reference evidence="13" key="1">
    <citation type="submission" date="2025-08" db="UniProtKB">
        <authorList>
            <consortium name="RefSeq"/>
        </authorList>
    </citation>
    <scope>IDENTIFICATION</scope>
    <source>
        <tissue evidence="13">Whole body pupa</tissue>
    </source>
</reference>
<evidence type="ECO:0000259" key="11">
    <source>
        <dbReference type="Pfam" id="PF13660"/>
    </source>
</evidence>
<feature type="domain" description="MOFRL-associated" evidence="11">
    <location>
        <begin position="11"/>
        <end position="269"/>
    </location>
</feature>
<dbReference type="PANTHER" id="PTHR12227">
    <property type="entry name" value="GLYCERATE KINASE"/>
    <property type="match status" value="1"/>
</dbReference>
<evidence type="ECO:0000259" key="10">
    <source>
        <dbReference type="Pfam" id="PF05161"/>
    </source>
</evidence>
<keyword evidence="7 13" id="KW-0418">Kinase</keyword>
<feature type="region of interest" description="Disordered" evidence="9">
    <location>
        <begin position="549"/>
        <end position="578"/>
    </location>
</feature>
<name>A0A9C6DWW4_9MUSC</name>
<gene>
    <name evidence="13" type="primary">LOC119640483</name>
</gene>
<sequence length="578" mass="63070">MSGSKIHLQNLKQIFLEAVKAVRPSSLLSVKNNFNFQPTQIGEELCIKVDGKLWNIKNKRCHVVGFGKAVLGMAAVLEKALHQHLVSGILSIPKGASEQSQSQADMQLSSDTVFRVYEGAEHNQPDETALQAALEIKHLAKSLGQDDILFVLISGGGSALLPMPRRPVDLKKKMSLVLELSNRGASIKELNIVRIALSDIKGGRLALAASRAHAVVSLIISDIVGDSIELIASGPTFSKTISKHPKPKEILRRYSLWDSLDKDIQKMLKETPVFISQEIKNNHVHIIGDNRVATVAAQLQAIIFNYTPCIISTTVQGNLDNLVKQYCDILKGLYQVNANIITQAEFQKTFPFGEGHFQKLMITLKMCFTRRKPLLLIAGGEPTVKVKGSGLGGRNQELSLRLSKRFFEDPQLRNIFFLSAGTDGIDGPTDAAGALGCHNVIQDFLDQNDNDLEKLQTYLEENDSYNFYKNLNNGEYQITTGHTGTNVMDLHFLLLSDRVKSAAAADADADVEAEADAAAASAAAAAVGGGCQNASSNVRQMSLTVAQPVGHPASYDYNNTNNSNNNNNNNKKINKEKQ</sequence>
<evidence type="ECO:0000256" key="2">
    <source>
        <dbReference type="ARBA" id="ARBA00005393"/>
    </source>
</evidence>
<feature type="compositionally biased region" description="Low complexity" evidence="9">
    <location>
        <begin position="558"/>
        <end position="571"/>
    </location>
</feature>
<dbReference type="Gene3D" id="3.40.1480.10">
    <property type="entry name" value="MOFRL domain"/>
    <property type="match status" value="1"/>
</dbReference>
<dbReference type="GO" id="GO:0005524">
    <property type="term" value="F:ATP binding"/>
    <property type="evidence" value="ECO:0007669"/>
    <property type="project" value="UniProtKB-KW"/>
</dbReference>
<keyword evidence="6" id="KW-0547">Nucleotide-binding</keyword>
<keyword evidence="12" id="KW-1185">Reference proteome</keyword>
<evidence type="ECO:0000313" key="13">
    <source>
        <dbReference type="RefSeq" id="XP_037894498.1"/>
    </source>
</evidence>
<dbReference type="SUPFAM" id="SSF82544">
    <property type="entry name" value="GckA/TtuD-like"/>
    <property type="match status" value="1"/>
</dbReference>
<evidence type="ECO:0000256" key="9">
    <source>
        <dbReference type="SAM" id="MobiDB-lite"/>
    </source>
</evidence>
<keyword evidence="5" id="KW-0808">Transferase</keyword>
<dbReference type="EC" id="2.7.1.31" evidence="3"/>
<organism evidence="12 13">
    <name type="scientific">Glossina fuscipes</name>
    <dbReference type="NCBI Taxonomy" id="7396"/>
    <lineage>
        <taxon>Eukaryota</taxon>
        <taxon>Metazoa</taxon>
        <taxon>Ecdysozoa</taxon>
        <taxon>Arthropoda</taxon>
        <taxon>Hexapoda</taxon>
        <taxon>Insecta</taxon>
        <taxon>Pterygota</taxon>
        <taxon>Neoptera</taxon>
        <taxon>Endopterygota</taxon>
        <taxon>Diptera</taxon>
        <taxon>Brachycera</taxon>
        <taxon>Muscomorpha</taxon>
        <taxon>Hippoboscoidea</taxon>
        <taxon>Glossinidae</taxon>
        <taxon>Glossina</taxon>
    </lineage>
</organism>
<dbReference type="InterPro" id="IPR037035">
    <property type="entry name" value="GK-like_C_sf"/>
</dbReference>
<dbReference type="Pfam" id="PF13660">
    <property type="entry name" value="DUF4147"/>
    <property type="match status" value="1"/>
</dbReference>
<evidence type="ECO:0000256" key="7">
    <source>
        <dbReference type="ARBA" id="ARBA00022777"/>
    </source>
</evidence>
<dbReference type="InterPro" id="IPR007835">
    <property type="entry name" value="MOFRL"/>
</dbReference>
<dbReference type="InterPro" id="IPR038614">
    <property type="entry name" value="GK_N_sf"/>
</dbReference>
<dbReference type="GeneID" id="119640483"/>